<dbReference type="Proteomes" id="UP000076858">
    <property type="component" value="Unassembled WGS sequence"/>
</dbReference>
<gene>
    <name evidence="1" type="ORF">APZ42_018421</name>
</gene>
<evidence type="ECO:0000313" key="2">
    <source>
        <dbReference type="Proteomes" id="UP000076858"/>
    </source>
</evidence>
<reference evidence="1 2" key="1">
    <citation type="submission" date="2016-03" db="EMBL/GenBank/DDBJ databases">
        <title>EvidentialGene: Evidence-directed Construction of Genes on Genomes.</title>
        <authorList>
            <person name="Gilbert D.G."/>
            <person name="Choi J.-H."/>
            <person name="Mockaitis K."/>
            <person name="Colbourne J."/>
            <person name="Pfrender M."/>
        </authorList>
    </citation>
    <scope>NUCLEOTIDE SEQUENCE [LARGE SCALE GENOMIC DNA]</scope>
    <source>
        <strain evidence="1 2">Xinb3</strain>
        <tissue evidence="1">Complete organism</tissue>
    </source>
</reference>
<name>A0A164Z5U9_9CRUS</name>
<organism evidence="1 2">
    <name type="scientific">Daphnia magna</name>
    <dbReference type="NCBI Taxonomy" id="35525"/>
    <lineage>
        <taxon>Eukaryota</taxon>
        <taxon>Metazoa</taxon>
        <taxon>Ecdysozoa</taxon>
        <taxon>Arthropoda</taxon>
        <taxon>Crustacea</taxon>
        <taxon>Branchiopoda</taxon>
        <taxon>Diplostraca</taxon>
        <taxon>Cladocera</taxon>
        <taxon>Anomopoda</taxon>
        <taxon>Daphniidae</taxon>
        <taxon>Daphnia</taxon>
    </lineage>
</organism>
<evidence type="ECO:0000313" key="1">
    <source>
        <dbReference type="EMBL" id="KZS15975.1"/>
    </source>
</evidence>
<sequence length="61" mass="6602">MDLLISTWFRCGEALSAAAAINLVVLQGSNTLPSVSRKTLAVSSTVTSREKFHCVFIFGQK</sequence>
<protein>
    <submittedName>
        <fullName evidence="1">Uncharacterized protein</fullName>
    </submittedName>
</protein>
<accession>A0A164Z5U9</accession>
<proteinExistence type="predicted"/>
<comment type="caution">
    <text evidence="1">The sequence shown here is derived from an EMBL/GenBank/DDBJ whole genome shotgun (WGS) entry which is preliminary data.</text>
</comment>
<keyword evidence="2" id="KW-1185">Reference proteome</keyword>
<dbReference type="AlphaFoldDB" id="A0A164Z5U9"/>
<dbReference type="EMBL" id="LRGB01000781">
    <property type="protein sequence ID" value="KZS15975.1"/>
    <property type="molecule type" value="Genomic_DNA"/>
</dbReference>